<dbReference type="EnsemblPlants" id="ONIVA02G17430.1">
    <property type="protein sequence ID" value="ONIVA02G17430.1"/>
    <property type="gene ID" value="ONIVA02G17430"/>
</dbReference>
<sequence length="63" mass="6743">MVLFRASEWLAPSSNRTAPASLAPSSCHRGAREPTWQEEGASMAGAAPVLAPPLLFLFLCMEL</sequence>
<dbReference type="HOGENOM" id="CLU_2889686_0_0_1"/>
<name>A0A0E0G6D1_ORYNI</name>
<evidence type="ECO:0000313" key="3">
    <source>
        <dbReference type="Proteomes" id="UP000006591"/>
    </source>
</evidence>
<evidence type="ECO:0000313" key="2">
    <source>
        <dbReference type="EnsemblPlants" id="ONIVA02G17430.1"/>
    </source>
</evidence>
<organism evidence="2">
    <name type="scientific">Oryza nivara</name>
    <name type="common">Indian wild rice</name>
    <name type="synonym">Oryza sativa f. spontanea</name>
    <dbReference type="NCBI Taxonomy" id="4536"/>
    <lineage>
        <taxon>Eukaryota</taxon>
        <taxon>Viridiplantae</taxon>
        <taxon>Streptophyta</taxon>
        <taxon>Embryophyta</taxon>
        <taxon>Tracheophyta</taxon>
        <taxon>Spermatophyta</taxon>
        <taxon>Magnoliopsida</taxon>
        <taxon>Liliopsida</taxon>
        <taxon>Poales</taxon>
        <taxon>Poaceae</taxon>
        <taxon>BOP clade</taxon>
        <taxon>Oryzoideae</taxon>
        <taxon>Oryzeae</taxon>
        <taxon>Oryzinae</taxon>
        <taxon>Oryza</taxon>
    </lineage>
</organism>
<dbReference type="AlphaFoldDB" id="A0A0E0G6D1"/>
<dbReference type="Gramene" id="ONIVA02G17430.1">
    <property type="protein sequence ID" value="ONIVA02G17430.1"/>
    <property type="gene ID" value="ONIVA02G17430"/>
</dbReference>
<accession>A0A0E0G6D1</accession>
<proteinExistence type="predicted"/>
<protein>
    <submittedName>
        <fullName evidence="2">Uncharacterized protein</fullName>
    </submittedName>
</protein>
<evidence type="ECO:0000256" key="1">
    <source>
        <dbReference type="SAM" id="MobiDB-lite"/>
    </source>
</evidence>
<keyword evidence="3" id="KW-1185">Reference proteome</keyword>
<dbReference type="Proteomes" id="UP000006591">
    <property type="component" value="Chromosome 2"/>
</dbReference>
<feature type="region of interest" description="Disordered" evidence="1">
    <location>
        <begin position="14"/>
        <end position="39"/>
    </location>
</feature>
<reference evidence="2" key="2">
    <citation type="submission" date="2018-04" db="EMBL/GenBank/DDBJ databases">
        <title>OnivRS2 (Oryza nivara Reference Sequence Version 2).</title>
        <authorList>
            <person name="Zhang J."/>
            <person name="Kudrna D."/>
            <person name="Lee S."/>
            <person name="Talag J."/>
            <person name="Rajasekar S."/>
            <person name="Welchert J."/>
            <person name="Hsing Y.-I."/>
            <person name="Wing R.A."/>
        </authorList>
    </citation>
    <scope>NUCLEOTIDE SEQUENCE [LARGE SCALE GENOMIC DNA]</scope>
    <source>
        <strain evidence="2">SL10</strain>
    </source>
</reference>
<reference evidence="2" key="1">
    <citation type="submission" date="2015-04" db="UniProtKB">
        <authorList>
            <consortium name="EnsemblPlants"/>
        </authorList>
    </citation>
    <scope>IDENTIFICATION</scope>
    <source>
        <strain evidence="2">SL10</strain>
    </source>
</reference>